<name>A0A1X4G3H5_9CYAN</name>
<evidence type="ECO:0000313" key="1">
    <source>
        <dbReference type="EMBL" id="OSO88173.1"/>
    </source>
</evidence>
<accession>A0A1X4G3H5</accession>
<gene>
    <name evidence="1" type="ORF">B7O87_13830</name>
</gene>
<evidence type="ECO:0000313" key="2">
    <source>
        <dbReference type="Proteomes" id="UP000192997"/>
    </source>
</evidence>
<dbReference type="RefSeq" id="WP_085728984.1">
    <property type="nucleotide sequence ID" value="NZ_NBYN01000059.1"/>
</dbReference>
<dbReference type="EMBL" id="NBYN01000059">
    <property type="protein sequence ID" value="OSO88173.1"/>
    <property type="molecule type" value="Genomic_DNA"/>
</dbReference>
<proteinExistence type="predicted"/>
<dbReference type="Proteomes" id="UP000192997">
    <property type="component" value="Unassembled WGS sequence"/>
</dbReference>
<sequence>MTNIDSLLSSYQALSEEHAKQTEHQFVTIRQILDKRVKEIYDAFDHLLEDQCVALNRIVDTLRTDAGCILFTEGFQKFLGKLDHRKYSWEMDYIDIIRTQPSNWMLATFKLSIGLMDYKVIECTNAYDDEKFYTGYEHVVSLEIEGEKSPLLINHTPYDDQYIEECSLAEIIQECEEWDFESILESITEKEEEIQQLGREIAILVVYSISLFTLKPTVSVFEYNSLIPEKYLSWFAPPKISDDC</sequence>
<protein>
    <submittedName>
        <fullName evidence="1">Uncharacterized protein</fullName>
    </submittedName>
</protein>
<reference evidence="2" key="1">
    <citation type="submission" date="2017-04" db="EMBL/GenBank/DDBJ databases">
        <authorList>
            <person name="Abreu V.A."/>
            <person name="Popin R.V."/>
            <person name="Rigonato J."/>
            <person name="Andreote A.P."/>
            <person name="Schaker P.C."/>
            <person name="Hoff-Risseti C."/>
            <person name="Alvarenga D.O."/>
            <person name="Varani A.M."/>
            <person name="Fiore M.F."/>
        </authorList>
    </citation>
    <scope>NUCLEOTIDE SEQUENCE [LARGE SCALE GENOMIC DNA]</scope>
    <source>
        <strain evidence="2">CENA303</strain>
    </source>
</reference>
<comment type="caution">
    <text evidence="1">The sequence shown here is derived from an EMBL/GenBank/DDBJ whole genome shotgun (WGS) entry which is preliminary data.</text>
</comment>
<dbReference type="AlphaFoldDB" id="A0A1X4G3H5"/>
<organism evidence="1 2">
    <name type="scientific">Cylindrospermopsis raciborskii CENA303</name>
    <dbReference type="NCBI Taxonomy" id="1170769"/>
    <lineage>
        <taxon>Bacteria</taxon>
        <taxon>Bacillati</taxon>
        <taxon>Cyanobacteriota</taxon>
        <taxon>Cyanophyceae</taxon>
        <taxon>Nostocales</taxon>
        <taxon>Aphanizomenonaceae</taxon>
        <taxon>Cylindrospermopsis</taxon>
    </lineage>
</organism>